<proteinExistence type="inferred from homology"/>
<dbReference type="PANTHER" id="PTHR35861">
    <property type="match status" value="1"/>
</dbReference>
<evidence type="ECO:0000259" key="3">
    <source>
        <dbReference type="Pfam" id="PF17482"/>
    </source>
</evidence>
<dbReference type="Pfam" id="PF17482">
    <property type="entry name" value="Phage_sheath_1C"/>
    <property type="match status" value="1"/>
</dbReference>
<dbReference type="Gene3D" id="3.40.50.11780">
    <property type="match status" value="1"/>
</dbReference>
<evidence type="ECO:0000313" key="5">
    <source>
        <dbReference type="Proteomes" id="UP001500037"/>
    </source>
</evidence>
<dbReference type="InterPro" id="IPR035089">
    <property type="entry name" value="Phage_sheath_subtilisin"/>
</dbReference>
<feature type="domain" description="Tail sheath protein C-terminal" evidence="3">
    <location>
        <begin position="254"/>
        <end position="359"/>
    </location>
</feature>
<comment type="similarity">
    <text evidence="1">Belongs to the myoviridae tail sheath protein family.</text>
</comment>
<reference evidence="4 5" key="1">
    <citation type="journal article" date="2019" name="Int. J. Syst. Evol. Microbiol.">
        <title>The Global Catalogue of Microorganisms (GCM) 10K type strain sequencing project: providing services to taxonomists for standard genome sequencing and annotation.</title>
        <authorList>
            <consortium name="The Broad Institute Genomics Platform"/>
            <consortium name="The Broad Institute Genome Sequencing Center for Infectious Disease"/>
            <person name="Wu L."/>
            <person name="Ma J."/>
        </authorList>
    </citation>
    <scope>NUCLEOTIDE SEQUENCE [LARGE SCALE GENOMIC DNA]</scope>
    <source>
        <strain evidence="4 5">JCM 13004</strain>
    </source>
</reference>
<dbReference type="Pfam" id="PF04984">
    <property type="entry name" value="Phage_sheath_1"/>
    <property type="match status" value="1"/>
</dbReference>
<accession>A0ABN1WDM4</accession>
<evidence type="ECO:0000313" key="4">
    <source>
        <dbReference type="EMBL" id="GAA1246822.1"/>
    </source>
</evidence>
<evidence type="ECO:0000256" key="1">
    <source>
        <dbReference type="ARBA" id="ARBA00008005"/>
    </source>
</evidence>
<sequence>MANIDVPGVFIEEDSSLSMSVSSGATAVPVFIADFGAVFEGVVRVNNWLDLSQAAGEATASGAWSVVLRAYFENGGGYCYLANTAGRTLQEALTSIEAFSDVTILVPLGLWGQGADAAGETARAVSAYAASHLAMAVLHADRDHDAAQARDAAVAFKLDAEQSGHAALYHPWLIPSGDGAQAVPPVGAVTGLWCSVDRERGVWKAPANVSVKGGARPALAVTDTEQGDALLVDFLREFRGQGTVVWGARTLNETDVEWRYIPVRRLADTVQRDLQRALASLVFEPNSQSTWERLRAAADTYLHNIWRQGGLQGQTPQEAYFVQVGKGVTMTEADVKAGKVVLKVGLAAVRPAEFIILTLSGTAGQA</sequence>
<evidence type="ECO:0008006" key="6">
    <source>
        <dbReference type="Google" id="ProtNLM"/>
    </source>
</evidence>
<protein>
    <recommendedName>
        <fullName evidence="6">Phage tail sheath protein FI</fullName>
    </recommendedName>
</protein>
<name>A0ABN1WDM4_9ACTN</name>
<dbReference type="Proteomes" id="UP001500037">
    <property type="component" value="Unassembled WGS sequence"/>
</dbReference>
<comment type="caution">
    <text evidence="4">The sequence shown here is derived from an EMBL/GenBank/DDBJ whole genome shotgun (WGS) entry which is preliminary data.</text>
</comment>
<evidence type="ECO:0000259" key="2">
    <source>
        <dbReference type="Pfam" id="PF04984"/>
    </source>
</evidence>
<gene>
    <name evidence="4" type="ORF">GCM10009665_42210</name>
</gene>
<dbReference type="EMBL" id="BAAALF010000077">
    <property type="protein sequence ID" value="GAA1246822.1"/>
    <property type="molecule type" value="Genomic_DNA"/>
</dbReference>
<feature type="domain" description="Tail sheath protein subtilisin-like" evidence="2">
    <location>
        <begin position="162"/>
        <end position="251"/>
    </location>
</feature>
<dbReference type="InterPro" id="IPR052042">
    <property type="entry name" value="Tail_sheath_structural"/>
</dbReference>
<organism evidence="4 5">
    <name type="scientific">Kitasatospora nipponensis</name>
    <dbReference type="NCBI Taxonomy" id="258049"/>
    <lineage>
        <taxon>Bacteria</taxon>
        <taxon>Bacillati</taxon>
        <taxon>Actinomycetota</taxon>
        <taxon>Actinomycetes</taxon>
        <taxon>Kitasatosporales</taxon>
        <taxon>Streptomycetaceae</taxon>
        <taxon>Kitasatospora</taxon>
    </lineage>
</organism>
<dbReference type="PANTHER" id="PTHR35861:SF1">
    <property type="entry name" value="PHAGE TAIL SHEATH PROTEIN"/>
    <property type="match status" value="1"/>
</dbReference>
<dbReference type="InterPro" id="IPR020287">
    <property type="entry name" value="Tail_sheath_C"/>
</dbReference>
<keyword evidence="5" id="KW-1185">Reference proteome</keyword>